<feature type="coiled-coil region" evidence="1">
    <location>
        <begin position="243"/>
        <end position="270"/>
    </location>
</feature>
<sequence length="312" mass="35871">MTQCKVCTGSLDQIWHPQFTPNDRKEDRRLLNRSQAVANTMMFHFYCLAEMCNVVPDFLGNISVQSFDPLSAIPHSLAQDLNEAPKIFVGGLPTNLQEALLDRAAFAAKFDSHVEHTKELDDLFSIGSNEFFQCLYSFFFRRYQNATIRPLWTRIFQEVEAACPNAKWNDNTTDLKNVIILMTQKFAVSYRNIFASKGFYDVVEAAIHALTSVWGDEGDEGDDAHYIRKIDKEVTGLCQRLQDARTEAEIKRLRDQIKRVVERKRVAIKKDEEAAVENERKRSKKGTKEKNKTNAPKPGKHALWRQYESSLD</sequence>
<feature type="region of interest" description="Disordered" evidence="2">
    <location>
        <begin position="271"/>
        <end position="312"/>
    </location>
</feature>
<feature type="compositionally biased region" description="Basic and acidic residues" evidence="2">
    <location>
        <begin position="271"/>
        <end position="292"/>
    </location>
</feature>
<keyword evidence="4" id="KW-1185">Reference proteome</keyword>
<evidence type="ECO:0000256" key="2">
    <source>
        <dbReference type="SAM" id="MobiDB-lite"/>
    </source>
</evidence>
<accession>A0A9P5SS12</accession>
<evidence type="ECO:0000256" key="1">
    <source>
        <dbReference type="SAM" id="Coils"/>
    </source>
</evidence>
<evidence type="ECO:0000313" key="3">
    <source>
        <dbReference type="EMBL" id="KAF9333751.1"/>
    </source>
</evidence>
<organism evidence="3 4">
    <name type="scientific">Podila minutissima</name>
    <dbReference type="NCBI Taxonomy" id="64525"/>
    <lineage>
        <taxon>Eukaryota</taxon>
        <taxon>Fungi</taxon>
        <taxon>Fungi incertae sedis</taxon>
        <taxon>Mucoromycota</taxon>
        <taxon>Mortierellomycotina</taxon>
        <taxon>Mortierellomycetes</taxon>
        <taxon>Mortierellales</taxon>
        <taxon>Mortierellaceae</taxon>
        <taxon>Podila</taxon>
    </lineage>
</organism>
<proteinExistence type="predicted"/>
<comment type="caution">
    <text evidence="3">The sequence shown here is derived from an EMBL/GenBank/DDBJ whole genome shotgun (WGS) entry which is preliminary data.</text>
</comment>
<dbReference type="EMBL" id="JAAAUY010000184">
    <property type="protein sequence ID" value="KAF9333751.1"/>
    <property type="molecule type" value="Genomic_DNA"/>
</dbReference>
<name>A0A9P5SS12_9FUNG</name>
<dbReference type="Proteomes" id="UP000696485">
    <property type="component" value="Unassembled WGS sequence"/>
</dbReference>
<keyword evidence="1" id="KW-0175">Coiled coil</keyword>
<evidence type="ECO:0000313" key="4">
    <source>
        <dbReference type="Proteomes" id="UP000696485"/>
    </source>
</evidence>
<protein>
    <submittedName>
        <fullName evidence="3">Uncharacterized protein</fullName>
    </submittedName>
</protein>
<gene>
    <name evidence="3" type="ORF">BG006_003199</name>
</gene>
<dbReference type="AlphaFoldDB" id="A0A9P5SS12"/>
<reference evidence="3" key="1">
    <citation type="journal article" date="2020" name="Fungal Divers.">
        <title>Resolving the Mortierellaceae phylogeny through synthesis of multi-gene phylogenetics and phylogenomics.</title>
        <authorList>
            <person name="Vandepol N."/>
            <person name="Liber J."/>
            <person name="Desiro A."/>
            <person name="Na H."/>
            <person name="Kennedy M."/>
            <person name="Barry K."/>
            <person name="Grigoriev I.V."/>
            <person name="Miller A.N."/>
            <person name="O'Donnell K."/>
            <person name="Stajich J.E."/>
            <person name="Bonito G."/>
        </authorList>
    </citation>
    <scope>NUCLEOTIDE SEQUENCE</scope>
    <source>
        <strain evidence="3">NVP1</strain>
    </source>
</reference>